<protein>
    <submittedName>
        <fullName evidence="1">DUF2164 domain-containing protein</fullName>
    </submittedName>
</protein>
<dbReference type="RefSeq" id="WP_211141265.1">
    <property type="nucleotide sequence ID" value="NZ_JAEEGB010000005.1"/>
</dbReference>
<gene>
    <name evidence="1" type="ORF">I6U51_03755</name>
</gene>
<keyword evidence="2" id="KW-1185">Reference proteome</keyword>
<evidence type="ECO:0000313" key="1">
    <source>
        <dbReference type="EMBL" id="MBI6871821.1"/>
    </source>
</evidence>
<sequence length="77" mass="9134">MNKSKIKLTKEKKEEMVSAIKNYFINEREEEIGDLASNLMLNFIIEELAPEFYNQGVYDSYKYINDKSEDLLSIQIY</sequence>
<dbReference type="AlphaFoldDB" id="A0A934HP36"/>
<dbReference type="Pfam" id="PF09932">
    <property type="entry name" value="DUF2164"/>
    <property type="match status" value="1"/>
</dbReference>
<dbReference type="EMBL" id="JAEEGB010000005">
    <property type="protein sequence ID" value="MBI6871821.1"/>
    <property type="molecule type" value="Genomic_DNA"/>
</dbReference>
<evidence type="ECO:0000313" key="2">
    <source>
        <dbReference type="Proteomes" id="UP000622687"/>
    </source>
</evidence>
<organism evidence="1 2">
    <name type="scientific">Clostridium aciditolerans</name>
    <dbReference type="NCBI Taxonomy" id="339861"/>
    <lineage>
        <taxon>Bacteria</taxon>
        <taxon>Bacillati</taxon>
        <taxon>Bacillota</taxon>
        <taxon>Clostridia</taxon>
        <taxon>Eubacteriales</taxon>
        <taxon>Clostridiaceae</taxon>
        <taxon>Clostridium</taxon>
    </lineage>
</organism>
<proteinExistence type="predicted"/>
<dbReference type="InterPro" id="IPR018680">
    <property type="entry name" value="DUF2164"/>
</dbReference>
<name>A0A934HP36_9CLOT</name>
<reference evidence="1" key="1">
    <citation type="submission" date="2020-12" db="EMBL/GenBank/DDBJ databases">
        <title>Clostridium thailandense sp. nov., a novel acetogenic bacterium isolated from peat land soil in Thailand.</title>
        <authorList>
            <person name="Chaikitkaew S."/>
            <person name="Birkeland N.K."/>
        </authorList>
    </citation>
    <scope>NUCLEOTIDE SEQUENCE</scope>
    <source>
        <strain evidence="1">DSM 17425</strain>
    </source>
</reference>
<comment type="caution">
    <text evidence="1">The sequence shown here is derived from an EMBL/GenBank/DDBJ whole genome shotgun (WGS) entry which is preliminary data.</text>
</comment>
<dbReference type="Proteomes" id="UP000622687">
    <property type="component" value="Unassembled WGS sequence"/>
</dbReference>
<accession>A0A934HP36</accession>